<evidence type="ECO:0000313" key="1">
    <source>
        <dbReference type="EMBL" id="GAB0183190.1"/>
    </source>
</evidence>
<name>A0ABC9WCE2_GRUJA</name>
<keyword evidence="2" id="KW-1185">Reference proteome</keyword>
<evidence type="ECO:0000313" key="2">
    <source>
        <dbReference type="Proteomes" id="UP001623348"/>
    </source>
</evidence>
<accession>A0ABC9WCE2</accession>
<comment type="caution">
    <text evidence="1">The sequence shown here is derived from an EMBL/GenBank/DDBJ whole genome shotgun (WGS) entry which is preliminary data.</text>
</comment>
<organism evidence="1 2">
    <name type="scientific">Grus japonensis</name>
    <name type="common">Japanese crane</name>
    <name type="synonym">Red-crowned crane</name>
    <dbReference type="NCBI Taxonomy" id="30415"/>
    <lineage>
        <taxon>Eukaryota</taxon>
        <taxon>Metazoa</taxon>
        <taxon>Chordata</taxon>
        <taxon>Craniata</taxon>
        <taxon>Vertebrata</taxon>
        <taxon>Euteleostomi</taxon>
        <taxon>Archelosauria</taxon>
        <taxon>Archosauria</taxon>
        <taxon>Dinosauria</taxon>
        <taxon>Saurischia</taxon>
        <taxon>Theropoda</taxon>
        <taxon>Coelurosauria</taxon>
        <taxon>Aves</taxon>
        <taxon>Neognathae</taxon>
        <taxon>Neoaves</taxon>
        <taxon>Gruiformes</taxon>
        <taxon>Gruidae</taxon>
        <taxon>Grus</taxon>
    </lineage>
</organism>
<reference evidence="1 2" key="1">
    <citation type="submission" date="2024-06" db="EMBL/GenBank/DDBJ databases">
        <title>The draft genome of Grus japonensis, version 3.</title>
        <authorList>
            <person name="Nabeshima K."/>
            <person name="Suzuki S."/>
            <person name="Onuma M."/>
        </authorList>
    </citation>
    <scope>NUCLEOTIDE SEQUENCE [LARGE SCALE GENOMIC DNA]</scope>
    <source>
        <strain evidence="1 2">451A</strain>
    </source>
</reference>
<proteinExistence type="predicted"/>
<dbReference type="AlphaFoldDB" id="A0ABC9WCE2"/>
<sequence length="127" mass="14019">MIWRDIKPASRDSGQLAKSMAGSCPVRLLPSSQLPDGLHHSPPGRMPYPFAGCLICRWSALWLPSQLVEWLELALQLPACPGVHLVFGISSRQMGQNGPFAFARDSRLLTFHSNVKQTKASTTQDHL</sequence>
<dbReference type="Proteomes" id="UP001623348">
    <property type="component" value="Unassembled WGS sequence"/>
</dbReference>
<dbReference type="EMBL" id="BAAFJT010000002">
    <property type="protein sequence ID" value="GAB0183190.1"/>
    <property type="molecule type" value="Genomic_DNA"/>
</dbReference>
<gene>
    <name evidence="1" type="ORF">GRJ2_000784300</name>
</gene>
<protein>
    <submittedName>
        <fullName evidence="1">Uncharacterized protein</fullName>
    </submittedName>
</protein>